<evidence type="ECO:0000256" key="1">
    <source>
        <dbReference type="SAM" id="Phobius"/>
    </source>
</evidence>
<dbReference type="AlphaFoldDB" id="A0A2G8JKQ3"/>
<evidence type="ECO:0000313" key="4">
    <source>
        <dbReference type="EMBL" id="PIK36328.1"/>
    </source>
</evidence>
<evidence type="ECO:0000256" key="2">
    <source>
        <dbReference type="SAM" id="SignalP"/>
    </source>
</evidence>
<organism evidence="4 5">
    <name type="scientific">Stichopus japonicus</name>
    <name type="common">Sea cucumber</name>
    <dbReference type="NCBI Taxonomy" id="307972"/>
    <lineage>
        <taxon>Eukaryota</taxon>
        <taxon>Metazoa</taxon>
        <taxon>Echinodermata</taxon>
        <taxon>Eleutherozoa</taxon>
        <taxon>Echinozoa</taxon>
        <taxon>Holothuroidea</taxon>
        <taxon>Aspidochirotacea</taxon>
        <taxon>Aspidochirotida</taxon>
        <taxon>Stichopodidae</taxon>
        <taxon>Apostichopus</taxon>
    </lineage>
</organism>
<dbReference type="Proteomes" id="UP000230750">
    <property type="component" value="Unassembled WGS sequence"/>
</dbReference>
<keyword evidence="2" id="KW-0732">Signal</keyword>
<reference evidence="4 5" key="1">
    <citation type="journal article" date="2017" name="PLoS Biol.">
        <title>The sea cucumber genome provides insights into morphological evolution and visceral regeneration.</title>
        <authorList>
            <person name="Zhang X."/>
            <person name="Sun L."/>
            <person name="Yuan J."/>
            <person name="Sun Y."/>
            <person name="Gao Y."/>
            <person name="Zhang L."/>
            <person name="Li S."/>
            <person name="Dai H."/>
            <person name="Hamel J.F."/>
            <person name="Liu C."/>
            <person name="Yu Y."/>
            <person name="Liu S."/>
            <person name="Lin W."/>
            <person name="Guo K."/>
            <person name="Jin S."/>
            <person name="Xu P."/>
            <person name="Storey K.B."/>
            <person name="Huan P."/>
            <person name="Zhang T."/>
            <person name="Zhou Y."/>
            <person name="Zhang J."/>
            <person name="Lin C."/>
            <person name="Li X."/>
            <person name="Xing L."/>
            <person name="Huo D."/>
            <person name="Sun M."/>
            <person name="Wang L."/>
            <person name="Mercier A."/>
            <person name="Li F."/>
            <person name="Yang H."/>
            <person name="Xiang J."/>
        </authorList>
    </citation>
    <scope>NUCLEOTIDE SEQUENCE [LARGE SCALE GENOMIC DNA]</scope>
    <source>
        <strain evidence="4">Shaxun</strain>
        <tissue evidence="4">Muscle</tissue>
    </source>
</reference>
<dbReference type="InterPro" id="IPR003599">
    <property type="entry name" value="Ig_sub"/>
</dbReference>
<evidence type="ECO:0000313" key="5">
    <source>
        <dbReference type="Proteomes" id="UP000230750"/>
    </source>
</evidence>
<gene>
    <name evidence="4" type="ORF">BSL78_26842</name>
</gene>
<dbReference type="InterPro" id="IPR007110">
    <property type="entry name" value="Ig-like_dom"/>
</dbReference>
<dbReference type="SMART" id="SM00409">
    <property type="entry name" value="IG"/>
    <property type="match status" value="1"/>
</dbReference>
<proteinExistence type="predicted"/>
<keyword evidence="1" id="KW-1133">Transmembrane helix</keyword>
<dbReference type="InterPro" id="IPR013783">
    <property type="entry name" value="Ig-like_fold"/>
</dbReference>
<protein>
    <recommendedName>
        <fullName evidence="3">Ig-like domain-containing protein</fullName>
    </recommendedName>
</protein>
<comment type="caution">
    <text evidence="4">The sequence shown here is derived from an EMBL/GenBank/DDBJ whole genome shotgun (WGS) entry which is preliminary data.</text>
</comment>
<dbReference type="SUPFAM" id="SSF48726">
    <property type="entry name" value="Immunoglobulin"/>
    <property type="match status" value="1"/>
</dbReference>
<name>A0A2G8JKQ3_STIJA</name>
<keyword evidence="1" id="KW-0812">Transmembrane</keyword>
<evidence type="ECO:0000259" key="3">
    <source>
        <dbReference type="PROSITE" id="PS50835"/>
    </source>
</evidence>
<accession>A0A2G8JKQ3</accession>
<dbReference type="EMBL" id="MRZV01001697">
    <property type="protein sequence ID" value="PIK36328.1"/>
    <property type="molecule type" value="Genomic_DNA"/>
</dbReference>
<dbReference type="PROSITE" id="PS50835">
    <property type="entry name" value="IG_LIKE"/>
    <property type="match status" value="1"/>
</dbReference>
<sequence>MSSARIKLLHLVICFLLTPKGDFLSGKNIKFAIRGGNFSLQCYFQQEAVVMWKLNDKVIAYCVDGVGVGLNNRLNHEVVDNSSILAVTRAQFNDAGNYTCFIYPSGNGVAKTTQYTLQVFGHLSLSLDKNVTDEHNILIANCCIQCTSTDYIRFQWFLNKDKIKEMRILREDFGNQSRTCTQAMITVNRSYNGKSLGCQVEQYTSLNTSLPVYVSWKEERGLNDQATNNRWKAIIVCGTFIVLLTMSLIAKIAITDGRCNSGSVMDPSVPGR</sequence>
<feature type="signal peptide" evidence="2">
    <location>
        <begin position="1"/>
        <end position="23"/>
    </location>
</feature>
<dbReference type="InterPro" id="IPR036179">
    <property type="entry name" value="Ig-like_dom_sf"/>
</dbReference>
<feature type="domain" description="Ig-like" evidence="3">
    <location>
        <begin position="19"/>
        <end position="116"/>
    </location>
</feature>
<feature type="chain" id="PRO_5013869865" description="Ig-like domain-containing protein" evidence="2">
    <location>
        <begin position="24"/>
        <end position="272"/>
    </location>
</feature>
<keyword evidence="5" id="KW-1185">Reference proteome</keyword>
<keyword evidence="1" id="KW-0472">Membrane</keyword>
<feature type="transmembrane region" description="Helical" evidence="1">
    <location>
        <begin position="233"/>
        <end position="254"/>
    </location>
</feature>
<dbReference type="Gene3D" id="2.60.40.10">
    <property type="entry name" value="Immunoglobulins"/>
    <property type="match status" value="1"/>
</dbReference>
<dbReference type="OrthoDB" id="6377396at2759"/>